<dbReference type="InterPro" id="IPR024455">
    <property type="entry name" value="Phage_capsid"/>
</dbReference>
<evidence type="ECO:0000313" key="5">
    <source>
        <dbReference type="Proteomes" id="UP000215441"/>
    </source>
</evidence>
<dbReference type="NCBIfam" id="TIGR01554">
    <property type="entry name" value="major_cap_HK97"/>
    <property type="match status" value="1"/>
</dbReference>
<feature type="domain" description="Phage capsid-like C-terminal" evidence="3">
    <location>
        <begin position="197"/>
        <end position="484"/>
    </location>
</feature>
<dbReference type="Pfam" id="PF05065">
    <property type="entry name" value="Phage_capsid"/>
    <property type="match status" value="1"/>
</dbReference>
<gene>
    <name evidence="4" type="ORF">CBY09_08245</name>
</gene>
<accession>A0A235ENV6</accession>
<dbReference type="Gene3D" id="3.30.2400.10">
    <property type="entry name" value="Major capsid protein gp5"/>
    <property type="match status" value="1"/>
</dbReference>
<reference evidence="4 5" key="1">
    <citation type="submission" date="2017-07" db="EMBL/GenBank/DDBJ databases">
        <title>Acidovorax KNDSW TSA 6 genome sequence and assembly.</title>
        <authorList>
            <person name="Mayilraj S."/>
        </authorList>
    </citation>
    <scope>NUCLEOTIDE SEQUENCE [LARGE SCALE GENOMIC DNA]</scope>
    <source>
        <strain evidence="4 5">KNDSW-TSA6</strain>
    </source>
</reference>
<name>A0A235ENV6_9BURK</name>
<dbReference type="EMBL" id="NOIG01000005">
    <property type="protein sequence ID" value="OYD50711.1"/>
    <property type="molecule type" value="Genomic_DNA"/>
</dbReference>
<feature type="coiled-coil region" evidence="2">
    <location>
        <begin position="85"/>
        <end position="115"/>
    </location>
</feature>
<keyword evidence="5" id="KW-1185">Reference proteome</keyword>
<dbReference type="RefSeq" id="WP_094288348.1">
    <property type="nucleotide sequence ID" value="NZ_NOIG01000005.1"/>
</dbReference>
<evidence type="ECO:0000313" key="4">
    <source>
        <dbReference type="EMBL" id="OYD50711.1"/>
    </source>
</evidence>
<comment type="caution">
    <text evidence="4">The sequence shown here is derived from an EMBL/GenBank/DDBJ whole genome shotgun (WGS) entry which is preliminary data.</text>
</comment>
<dbReference type="Proteomes" id="UP000215441">
    <property type="component" value="Unassembled WGS sequence"/>
</dbReference>
<keyword evidence="2" id="KW-0175">Coiled coil</keyword>
<protein>
    <submittedName>
        <fullName evidence="4">Phage major capsid protein</fullName>
    </submittedName>
</protein>
<evidence type="ECO:0000256" key="2">
    <source>
        <dbReference type="SAM" id="Coils"/>
    </source>
</evidence>
<dbReference type="AlphaFoldDB" id="A0A235ENV6"/>
<dbReference type="OrthoDB" id="9786516at2"/>
<evidence type="ECO:0000259" key="3">
    <source>
        <dbReference type="Pfam" id="PF05065"/>
    </source>
</evidence>
<organism evidence="4 5">
    <name type="scientific">Acidovorax kalamii</name>
    <dbReference type="NCBI Taxonomy" id="2004485"/>
    <lineage>
        <taxon>Bacteria</taxon>
        <taxon>Pseudomonadati</taxon>
        <taxon>Pseudomonadota</taxon>
        <taxon>Betaproteobacteria</taxon>
        <taxon>Burkholderiales</taxon>
        <taxon>Comamonadaceae</taxon>
        <taxon>Acidovorax</taxon>
    </lineage>
</organism>
<dbReference type="InterPro" id="IPR054612">
    <property type="entry name" value="Phage_capsid-like_C"/>
</dbReference>
<dbReference type="SUPFAM" id="SSF56563">
    <property type="entry name" value="Major capsid protein gp5"/>
    <property type="match status" value="1"/>
</dbReference>
<dbReference type="Gene3D" id="3.30.2320.10">
    <property type="entry name" value="hypothetical protein PF0899 domain"/>
    <property type="match status" value="1"/>
</dbReference>
<sequence>MQFTRKNLTTGFLLVVAVLALFAVAGHPLISPEAIAGLGMIPVAMSGEVTLLEVKSILEGQGKAFDEFKKANDELIKAKADGKAVGDLEAKVAKLSDELDKFDELKAVIDDLQKKANRPQNDIEAKSAADLAEETKNFNIALRADFQMKGKSHPGDLSVEAYTQYKSAFFKLAVGATLESLTADERKAMSAGSDPDGGYLLPHATAGRMLGKIYEQSTMRQLAEVQTISSNDIEGILDNDEASAGWVSELGSRPETNTPTVGKWRIEAHEMYAMPKASQRILDDAATNVEAWLAGKIADKFARVEGAAFWTGDGVGKPKGLAAYATAATGDDTRAWGTFEHVKTGANGDFHTTKADPLQDLIGAFKDQYLQNASFVMRREVRTKIRKMKEATSDRYLWEPSLQAGQPDRLLGYPTRIDQYMPALGTGSLSLALGDFKQAYLIVDRMGIRTLRDPYTAKPWVLFYSTKRTGGGAQNTEALKFLSFSA</sequence>
<proteinExistence type="predicted"/>
<evidence type="ECO:0000256" key="1">
    <source>
        <dbReference type="ARBA" id="ARBA00004328"/>
    </source>
</evidence>
<comment type="subcellular location">
    <subcellularLocation>
        <location evidence="1">Virion</location>
    </subcellularLocation>
</comment>